<dbReference type="Gene3D" id="1.10.10.10">
    <property type="entry name" value="Winged helix-like DNA-binding domain superfamily/Winged helix DNA-binding domain"/>
    <property type="match status" value="2"/>
</dbReference>
<dbReference type="RefSeq" id="WP_105052714.1">
    <property type="nucleotide sequence ID" value="NZ_BMYG01000006.1"/>
</dbReference>
<accession>A0A2S7UY67</accession>
<keyword evidence="7" id="KW-1185">Reference proteome</keyword>
<gene>
    <name evidence="6" type="ORF">BTO11_11425</name>
</gene>
<dbReference type="GO" id="GO:0051304">
    <property type="term" value="P:chromosome separation"/>
    <property type="evidence" value="ECO:0007669"/>
    <property type="project" value="InterPro"/>
</dbReference>
<dbReference type="Proteomes" id="UP000239007">
    <property type="component" value="Unassembled WGS sequence"/>
</dbReference>
<sequence length="223" mass="25024">MIIDEKHEVTELKLKQIVEAAIFTSETPLTLDKLKQTVLINVKVSNSLLNSILSDIKSDYSSRGVNLVKLASGYRFQAAENLGQWLTNLLYEKPAKYSRALLETLALIAYKQPITRGEIENVRGVSVSSNIVRTLVERNWIKVVGHKEVPGRPSLYGTTNEFLDYFSLTSLSQLPELIEPESLDIIAQRIENEFMGQAEEPANQEVDSEEDSANPDKLSVETE</sequence>
<dbReference type="OrthoDB" id="9806226at2"/>
<protein>
    <submittedName>
        <fullName evidence="6">SMC-Scp complex subunit ScpB</fullName>
    </submittedName>
</protein>
<keyword evidence="1" id="KW-0963">Cytoplasm</keyword>
<evidence type="ECO:0000313" key="6">
    <source>
        <dbReference type="EMBL" id="PQJ54200.1"/>
    </source>
</evidence>
<keyword evidence="2" id="KW-0132">Cell division</keyword>
<proteinExistence type="predicted"/>
<reference evidence="6 7" key="1">
    <citation type="submission" date="2016-12" db="EMBL/GenBank/DDBJ databases">
        <title>Diversity of luminous bacteria.</title>
        <authorList>
            <person name="Yoshizawa S."/>
            <person name="Kogure K."/>
        </authorList>
    </citation>
    <scope>NUCLEOTIDE SEQUENCE [LARGE SCALE GENOMIC DNA]</scope>
    <source>
        <strain evidence="6 7">SA4-48</strain>
    </source>
</reference>
<dbReference type="NCBIfam" id="TIGR00281">
    <property type="entry name" value="SMC-Scp complex subunit ScpB"/>
    <property type="match status" value="1"/>
</dbReference>
<evidence type="ECO:0000256" key="2">
    <source>
        <dbReference type="ARBA" id="ARBA00022618"/>
    </source>
</evidence>
<feature type="region of interest" description="Disordered" evidence="5">
    <location>
        <begin position="196"/>
        <end position="223"/>
    </location>
</feature>
<organism evidence="6 7">
    <name type="scientific">Psychrosphaera saromensis</name>
    <dbReference type="NCBI Taxonomy" id="716813"/>
    <lineage>
        <taxon>Bacteria</taxon>
        <taxon>Pseudomonadati</taxon>
        <taxon>Pseudomonadota</taxon>
        <taxon>Gammaproteobacteria</taxon>
        <taxon>Alteromonadales</taxon>
        <taxon>Pseudoalteromonadaceae</taxon>
        <taxon>Psychrosphaera</taxon>
    </lineage>
</organism>
<name>A0A2S7UY67_9GAMM</name>
<evidence type="ECO:0000256" key="4">
    <source>
        <dbReference type="ARBA" id="ARBA00023306"/>
    </source>
</evidence>
<dbReference type="PANTHER" id="PTHR34298:SF2">
    <property type="entry name" value="SEGREGATION AND CONDENSATION PROTEIN B"/>
    <property type="match status" value="1"/>
</dbReference>
<evidence type="ECO:0000313" key="7">
    <source>
        <dbReference type="Proteomes" id="UP000239007"/>
    </source>
</evidence>
<dbReference type="PIRSF" id="PIRSF019345">
    <property type="entry name" value="ScpB"/>
    <property type="match status" value="1"/>
</dbReference>
<keyword evidence="4" id="KW-0131">Cell cycle</keyword>
<dbReference type="InterPro" id="IPR005234">
    <property type="entry name" value="ScpB_csome_segregation"/>
</dbReference>
<dbReference type="PANTHER" id="PTHR34298">
    <property type="entry name" value="SEGREGATION AND CONDENSATION PROTEIN B"/>
    <property type="match status" value="1"/>
</dbReference>
<dbReference type="AlphaFoldDB" id="A0A2S7UY67"/>
<comment type="caution">
    <text evidence="6">The sequence shown here is derived from an EMBL/GenBank/DDBJ whole genome shotgun (WGS) entry which is preliminary data.</text>
</comment>
<dbReference type="InterPro" id="IPR036390">
    <property type="entry name" value="WH_DNA-bd_sf"/>
</dbReference>
<dbReference type="SUPFAM" id="SSF46785">
    <property type="entry name" value="Winged helix' DNA-binding domain"/>
    <property type="match status" value="2"/>
</dbReference>
<dbReference type="Pfam" id="PF04079">
    <property type="entry name" value="SMC_ScpB"/>
    <property type="match status" value="1"/>
</dbReference>
<dbReference type="EMBL" id="MSCH01000003">
    <property type="protein sequence ID" value="PQJ54200.1"/>
    <property type="molecule type" value="Genomic_DNA"/>
</dbReference>
<dbReference type="InterPro" id="IPR036388">
    <property type="entry name" value="WH-like_DNA-bd_sf"/>
</dbReference>
<evidence type="ECO:0000256" key="3">
    <source>
        <dbReference type="ARBA" id="ARBA00022829"/>
    </source>
</evidence>
<dbReference type="GO" id="GO:0051301">
    <property type="term" value="P:cell division"/>
    <property type="evidence" value="ECO:0007669"/>
    <property type="project" value="UniProtKB-KW"/>
</dbReference>
<evidence type="ECO:0000256" key="1">
    <source>
        <dbReference type="ARBA" id="ARBA00022490"/>
    </source>
</evidence>
<evidence type="ECO:0000256" key="5">
    <source>
        <dbReference type="SAM" id="MobiDB-lite"/>
    </source>
</evidence>
<keyword evidence="3" id="KW-0159">Chromosome partition</keyword>